<evidence type="ECO:0000313" key="1">
    <source>
        <dbReference type="EMBL" id="QHT03526.1"/>
    </source>
</evidence>
<accession>A0A6C0CFI7</accession>
<protein>
    <submittedName>
        <fullName evidence="1">Uncharacterized protein</fullName>
    </submittedName>
</protein>
<proteinExistence type="predicted"/>
<sequence>MMDEKVVNMMDKNLVKMFDNLFDQRSETLRSQNDSANFLIDNLPKMEADYRQVLQPFVTRIRKGGIYTVEGVEAAFLAFVDSFEIKVYKPPETESSGYVKTTLQEAVEASKRPVQISVEVNSFGNMESLVYPGLIFKEDLNDKQWTAHGLQDDSGNIVPLTMNAVLVCRANGWRFNGKNLGGSASLVSSELRK</sequence>
<reference evidence="1" key="1">
    <citation type="journal article" date="2020" name="Nature">
        <title>Giant virus diversity and host interactions through global metagenomics.</title>
        <authorList>
            <person name="Schulz F."/>
            <person name="Roux S."/>
            <person name="Paez-Espino D."/>
            <person name="Jungbluth S."/>
            <person name="Walsh D.A."/>
            <person name="Denef V.J."/>
            <person name="McMahon K.D."/>
            <person name="Konstantinidis K.T."/>
            <person name="Eloe-Fadrosh E.A."/>
            <person name="Kyrpides N.C."/>
            <person name="Woyke T."/>
        </authorList>
    </citation>
    <scope>NUCLEOTIDE SEQUENCE</scope>
    <source>
        <strain evidence="1">GVMAG-M-3300021079-18</strain>
    </source>
</reference>
<dbReference type="EMBL" id="MN739412">
    <property type="protein sequence ID" value="QHT03526.1"/>
    <property type="molecule type" value="Genomic_DNA"/>
</dbReference>
<dbReference type="AlphaFoldDB" id="A0A6C0CFI7"/>
<name>A0A6C0CFI7_9ZZZZ</name>
<organism evidence="1">
    <name type="scientific">viral metagenome</name>
    <dbReference type="NCBI Taxonomy" id="1070528"/>
    <lineage>
        <taxon>unclassified sequences</taxon>
        <taxon>metagenomes</taxon>
        <taxon>organismal metagenomes</taxon>
    </lineage>
</organism>